<dbReference type="Proteomes" id="UP001430953">
    <property type="component" value="Unassembled WGS sequence"/>
</dbReference>
<proteinExistence type="predicted"/>
<sequence>MATIEHESGVSNGGAPYLTDFPERVRCGWFKSNDPDKSVTCEPLPHAHIYLCGGANCRIVGNRGNYEWSFTIFTTGNEELQNLALVSDDHRANFFLKSVQDESGKEIGVTNGQEWYSSHSRESSQEIKKQYLVKVSFTAKKHSTYRQDLVFGFLNRPAYLQRICADYLNVKDYERIQKATNYQQSQIPQRWKHAFEFYSPFVLETNPREIKLSRIYPYPDRGNFVLTQNTLSDNRLTPHNYRGRMHEMITLEEIARHEQISRYNQVSWLRLMTHYMLFNSDASTTAKYSPMGELFAQIPLNREIVEDTQSGRLLQRSCNSVLLKMWHSKTKFQVFEAHIEDKSSNSIYIRLSKECVYIWNLKAHNEFEVEVQFVLSRLNFCEWHLAVDSLEDMDLVFLIDEHCKTDNEIIGDFLQVDAGNLSILSSLLLDSPLNQEQKQAVTAITLSIKTPSPPVLLLGPFGTGKTFTIAHMLYMLVQNTNNRILLCTHSNSAADLYIKEFFHMWYNRDKHLRLKPIRIYYKLRAMNTVHPTVQQYCLMDERHRFRDPVATDFQDCGLIVTTLATSSCLMSLKLSLTHIIVDEAAQAMECEALIALTLANRETRLLLAGDQMQLAPEIYSVLANERGLGVSLLERMYAYYPPKHPCRIHLCQNYRAHEDIIKYTSETFYDGMVKPANIQLLRHPVMKPLIFYAVDGREEQAACSTGYHHATEAEEVAKRVLELRSAWPTQQWGPYNESSIGVLSYYPEQVQRLRIELRRRMLFDVSVERVLNVQGKQFTAVFISTVRTRISDRSSAEVKIKDYGFLTDPRLLNTALTRAKCFVAVVGDPVALLTIGRCKDLWKKYLEAADLFGMNREELQKHLNEVSEIQISPLNPHAREFVPRPPPLCFVQYIQVPIWYPVVYPPPPQRM</sequence>
<feature type="domain" description="DNA2/NAM7 helicase helicase" evidence="1">
    <location>
        <begin position="554"/>
        <end position="620"/>
    </location>
</feature>
<dbReference type="GO" id="GO:0035194">
    <property type="term" value="P:regulatory ncRNA-mediated post-transcriptional gene silencing"/>
    <property type="evidence" value="ECO:0007669"/>
    <property type="project" value="TreeGrafter"/>
</dbReference>
<dbReference type="Pfam" id="PF13086">
    <property type="entry name" value="AAA_11"/>
    <property type="match status" value="2"/>
</dbReference>
<dbReference type="InterPro" id="IPR041679">
    <property type="entry name" value="DNA2/NAM7-like_C"/>
</dbReference>
<evidence type="ECO:0000259" key="1">
    <source>
        <dbReference type="Pfam" id="PF13086"/>
    </source>
</evidence>
<dbReference type="PANTHER" id="PTHR10887:SF365">
    <property type="entry name" value="HELICASE WITH ZINC FINGER DOMAIN-RELATED"/>
    <property type="match status" value="1"/>
</dbReference>
<protein>
    <recommendedName>
        <fullName evidence="5">Helicase with zinc finger domain</fullName>
    </recommendedName>
</protein>
<dbReference type="SUPFAM" id="SSF52540">
    <property type="entry name" value="P-loop containing nucleoside triphosphate hydrolases"/>
    <property type="match status" value="1"/>
</dbReference>
<organism evidence="3 4">
    <name type="scientific">Cardiocondyla obscurior</name>
    <dbReference type="NCBI Taxonomy" id="286306"/>
    <lineage>
        <taxon>Eukaryota</taxon>
        <taxon>Metazoa</taxon>
        <taxon>Ecdysozoa</taxon>
        <taxon>Arthropoda</taxon>
        <taxon>Hexapoda</taxon>
        <taxon>Insecta</taxon>
        <taxon>Pterygota</taxon>
        <taxon>Neoptera</taxon>
        <taxon>Endopterygota</taxon>
        <taxon>Hymenoptera</taxon>
        <taxon>Apocrita</taxon>
        <taxon>Aculeata</taxon>
        <taxon>Formicoidea</taxon>
        <taxon>Formicidae</taxon>
        <taxon>Myrmicinae</taxon>
        <taxon>Cardiocondyla</taxon>
    </lineage>
</organism>
<keyword evidence="4" id="KW-1185">Reference proteome</keyword>
<comment type="caution">
    <text evidence="3">The sequence shown here is derived from an EMBL/GenBank/DDBJ whole genome shotgun (WGS) entry which is preliminary data.</text>
</comment>
<dbReference type="CDD" id="cd18808">
    <property type="entry name" value="SF1_C_Upf1"/>
    <property type="match status" value="1"/>
</dbReference>
<dbReference type="Gene3D" id="3.40.50.300">
    <property type="entry name" value="P-loop containing nucleotide triphosphate hydrolases"/>
    <property type="match status" value="2"/>
</dbReference>
<evidence type="ECO:0000313" key="3">
    <source>
        <dbReference type="EMBL" id="KAL0127574.1"/>
    </source>
</evidence>
<accession>A0AAW2GL32</accession>
<gene>
    <name evidence="3" type="ORF">PUN28_003095</name>
</gene>
<dbReference type="AlphaFoldDB" id="A0AAW2GL32"/>
<dbReference type="GO" id="GO:0043186">
    <property type="term" value="C:P granule"/>
    <property type="evidence" value="ECO:0007669"/>
    <property type="project" value="TreeGrafter"/>
</dbReference>
<dbReference type="GO" id="GO:0004386">
    <property type="term" value="F:helicase activity"/>
    <property type="evidence" value="ECO:0007669"/>
    <property type="project" value="InterPro"/>
</dbReference>
<dbReference type="InterPro" id="IPR047187">
    <property type="entry name" value="SF1_C_Upf1"/>
</dbReference>
<name>A0AAW2GL32_9HYME</name>
<evidence type="ECO:0000259" key="2">
    <source>
        <dbReference type="Pfam" id="PF13087"/>
    </source>
</evidence>
<dbReference type="InterPro" id="IPR027417">
    <property type="entry name" value="P-loop_NTPase"/>
</dbReference>
<evidence type="ECO:0008006" key="5">
    <source>
        <dbReference type="Google" id="ProtNLM"/>
    </source>
</evidence>
<dbReference type="InterPro" id="IPR041677">
    <property type="entry name" value="DNA2/NAM7_AAA_11"/>
</dbReference>
<dbReference type="Pfam" id="PF13087">
    <property type="entry name" value="AAA_12"/>
    <property type="match status" value="1"/>
</dbReference>
<evidence type="ECO:0000313" key="4">
    <source>
        <dbReference type="Proteomes" id="UP001430953"/>
    </source>
</evidence>
<dbReference type="PANTHER" id="PTHR10887">
    <property type="entry name" value="DNA2/NAM7 HELICASE FAMILY"/>
    <property type="match status" value="1"/>
</dbReference>
<dbReference type="FunFam" id="3.40.50.300:FF:000419">
    <property type="entry name" value="Probable helicase with zinc finger domain"/>
    <property type="match status" value="1"/>
</dbReference>
<reference evidence="3 4" key="1">
    <citation type="submission" date="2023-03" db="EMBL/GenBank/DDBJ databases">
        <title>High recombination rates correlate with genetic variation in Cardiocondyla obscurior ants.</title>
        <authorList>
            <person name="Errbii M."/>
        </authorList>
    </citation>
    <scope>NUCLEOTIDE SEQUENCE [LARGE SCALE GENOMIC DNA]</scope>
    <source>
        <strain evidence="3">Alpha-2009</strain>
        <tissue evidence="3">Whole body</tissue>
    </source>
</reference>
<dbReference type="InterPro" id="IPR045055">
    <property type="entry name" value="DNA2/NAM7-like"/>
</dbReference>
<dbReference type="GO" id="GO:0005829">
    <property type="term" value="C:cytosol"/>
    <property type="evidence" value="ECO:0007669"/>
    <property type="project" value="TreeGrafter"/>
</dbReference>
<feature type="domain" description="DNA2/NAM7 helicase helicase" evidence="1">
    <location>
        <begin position="433"/>
        <end position="539"/>
    </location>
</feature>
<dbReference type="EMBL" id="JADYXP020000003">
    <property type="protein sequence ID" value="KAL0127574.1"/>
    <property type="molecule type" value="Genomic_DNA"/>
</dbReference>
<feature type="domain" description="DNA2/NAM7 helicase-like C-terminal" evidence="2">
    <location>
        <begin position="629"/>
        <end position="828"/>
    </location>
</feature>